<keyword evidence="4" id="KW-0808">Transferase</keyword>
<dbReference type="EMBL" id="CZDF01000154">
    <property type="protein sequence ID" value="CUR32471.1"/>
    <property type="molecule type" value="Genomic_DNA"/>
</dbReference>
<dbReference type="GO" id="GO:0003677">
    <property type="term" value="F:DNA binding"/>
    <property type="evidence" value="ECO:0007669"/>
    <property type="project" value="UniProtKB-KW"/>
</dbReference>
<dbReference type="AlphaFoldDB" id="A0A1J1LIZ4"/>
<dbReference type="Gene3D" id="3.40.50.150">
    <property type="entry name" value="Vaccinia Virus protein VP39"/>
    <property type="match status" value="1"/>
</dbReference>
<dbReference type="InterPro" id="IPR011639">
    <property type="entry name" value="MethylTrfase_TaqI-like_dom"/>
</dbReference>
<dbReference type="PANTHER" id="PTHR33841:SF5">
    <property type="entry name" value="DNA METHYLASE (MODIFICATION METHYLASE) (METHYLTRANSFERASE)-RELATED"/>
    <property type="match status" value="1"/>
</dbReference>
<dbReference type="InterPro" id="IPR050953">
    <property type="entry name" value="N4_N6_ade-DNA_methylase"/>
</dbReference>
<sequence>MQITKTLFQNKILNNAIRNFTFPDDLLDRHEILQRWINTLKAGTLEKVKETSLQGDFLKDIFQDILGYRSVISGEGKTWEIHAEQMISDGGGFADGALGLFTASEGKAGKVKLQGKIIAPIELKSAKGDLDRPAPGRKLSAVEQGWQYANYTENCRWVIVSNYRELRLYQLTKTPAYFECFLLSELAEIANFKKFYYLLCRTNFLPKTGQQQSIIDRLLADSDTAQQEITEQLYQDYYNVRINLVNHFCFTGLKNIPNRDNILIEKAQKTLDRILFLAFCQDRGLLPKNTLNNAHDHKDPYNPRPIWDNYKSVFSWVDKGNEDPPIPGYNGGLFEHDPLLDEQLTVPDPLCTQLKNLTKYDFETEVSVDILGHIFEQSITDLEALKAKTQNQDFNQKSGKRKTQGIFYTPAFITQYIVQVALGGYLKQKEDELRDRFQLNTTTKITKKQQKQAEIEFWQTYRDQVLKQTKVCDPACGSGAFLIAAFDYLFQDYQRVNQALSSLVTTSEPELERLDTMILTQNLYGVDLSAESVEITKLSLWLKTAEPGKSLTDLDHNIKQGNSIIADADFTEKPFNWETEFPEVFAQGGFDVVIGNPPYVRQELLSSIKPYLKDHYQSYNGVADLYAYFYEKGLNILKPAGKLSYIVTNKWLKAGYGEPLRRFFIENSIFEQIIDFGHAPIFEDADTFPCIISVYKSYPSQELATKTEVKLCSVPREKLTNINLTQYVHNEGYDVAWSRFTAEYWSLERPDVEELMKKIQRVGIPLKDFAGVKPLYGIKTGLNEAFLIDDETKNKIVQADPKSAEIIKPYLRGQDIKRWSPEWQNLWMIYTNSEVDINSYPSVKQHLSQYKDKLEKRASKQIWWQIEASPTYYQNFLDPKLIIQRIAFYPRIAFDDQSLFINDSALIIPSDNYWILGCLNSPANWYLSFRCLPHKKDEALAMDIPYVQNFPIAPLTNIMSVEYDCIVQRLIEITKINQTANDDVLTWLQIQYKVKKISRKLENFADLSFEELIEEVIKQLPKSKSSDPLGVKGLKSIREAYQEYVPAIQSRKQEALTLEKRLSDLVNQAYQLTPEEIELMWKTAPPRMPFYPHS</sequence>
<name>A0A1J1LIZ4_9CYAN</name>
<dbReference type="Pfam" id="PF12950">
    <property type="entry name" value="TaqI_C"/>
    <property type="match status" value="1"/>
</dbReference>
<feature type="domain" description="Type II methyltransferase M.TaqI-like" evidence="9">
    <location>
        <begin position="521"/>
        <end position="682"/>
    </location>
</feature>
<dbReference type="SUPFAM" id="SSF53335">
    <property type="entry name" value="S-adenosyl-L-methionine-dependent methyltransferases"/>
    <property type="match status" value="1"/>
</dbReference>
<accession>A0A1J1LIZ4</accession>
<proteinExistence type="inferred from homology"/>
<dbReference type="EC" id="2.1.1.72" evidence="2"/>
<dbReference type="InterPro" id="IPR025931">
    <property type="entry name" value="TaqI_C"/>
</dbReference>
<keyword evidence="12" id="KW-1185">Reference proteome</keyword>
<protein>
    <recommendedName>
        <fullName evidence="2">site-specific DNA-methyltransferase (adenine-specific)</fullName>
        <ecNumber evidence="2">2.1.1.72</ecNumber>
    </recommendedName>
</protein>
<comment type="catalytic activity">
    <reaction evidence="8">
        <text>a 2'-deoxyadenosine in DNA + S-adenosyl-L-methionine = an N(6)-methyl-2'-deoxyadenosine in DNA + S-adenosyl-L-homocysteine + H(+)</text>
        <dbReference type="Rhea" id="RHEA:15197"/>
        <dbReference type="Rhea" id="RHEA-COMP:12418"/>
        <dbReference type="Rhea" id="RHEA-COMP:12419"/>
        <dbReference type="ChEBI" id="CHEBI:15378"/>
        <dbReference type="ChEBI" id="CHEBI:57856"/>
        <dbReference type="ChEBI" id="CHEBI:59789"/>
        <dbReference type="ChEBI" id="CHEBI:90615"/>
        <dbReference type="ChEBI" id="CHEBI:90616"/>
        <dbReference type="EC" id="2.1.1.72"/>
    </reaction>
</comment>
<evidence type="ECO:0000256" key="8">
    <source>
        <dbReference type="ARBA" id="ARBA00047942"/>
    </source>
</evidence>
<evidence type="ECO:0000256" key="5">
    <source>
        <dbReference type="ARBA" id="ARBA00022691"/>
    </source>
</evidence>
<evidence type="ECO:0000313" key="12">
    <source>
        <dbReference type="Proteomes" id="UP000184315"/>
    </source>
</evidence>
<evidence type="ECO:0000256" key="1">
    <source>
        <dbReference type="ARBA" id="ARBA00006594"/>
    </source>
</evidence>
<evidence type="ECO:0000256" key="3">
    <source>
        <dbReference type="ARBA" id="ARBA00022603"/>
    </source>
</evidence>
<dbReference type="STRING" id="671072.PL9214490018"/>
<dbReference type="GO" id="GO:0032259">
    <property type="term" value="P:methylation"/>
    <property type="evidence" value="ECO:0007669"/>
    <property type="project" value="UniProtKB-KW"/>
</dbReference>
<dbReference type="GO" id="GO:0004519">
    <property type="term" value="F:endonuclease activity"/>
    <property type="evidence" value="ECO:0007669"/>
    <property type="project" value="UniProtKB-KW"/>
</dbReference>
<dbReference type="RefSeq" id="WP_072719215.1">
    <property type="nucleotide sequence ID" value="NZ_LN889801.1"/>
</dbReference>
<keyword evidence="3" id="KW-0489">Methyltransferase</keyword>
<keyword evidence="11" id="KW-0378">Hydrolase</keyword>
<evidence type="ECO:0000256" key="2">
    <source>
        <dbReference type="ARBA" id="ARBA00011900"/>
    </source>
</evidence>
<dbReference type="GO" id="GO:0009007">
    <property type="term" value="F:site-specific DNA-methyltransferase (adenine-specific) activity"/>
    <property type="evidence" value="ECO:0007669"/>
    <property type="project" value="UniProtKB-EC"/>
</dbReference>
<dbReference type="GO" id="GO:0009307">
    <property type="term" value="P:DNA restriction-modification system"/>
    <property type="evidence" value="ECO:0007669"/>
    <property type="project" value="UniProtKB-KW"/>
</dbReference>
<keyword evidence="5" id="KW-0949">S-adenosyl-L-methionine</keyword>
<evidence type="ECO:0000259" key="9">
    <source>
        <dbReference type="Pfam" id="PF07669"/>
    </source>
</evidence>
<keyword evidence="6" id="KW-0680">Restriction system</keyword>
<evidence type="ECO:0000256" key="6">
    <source>
        <dbReference type="ARBA" id="ARBA00022747"/>
    </source>
</evidence>
<feature type="domain" description="TaqI-like C-terminal specificity" evidence="10">
    <location>
        <begin position="808"/>
        <end position="952"/>
    </location>
</feature>
<keyword evidence="11" id="KW-0540">Nuclease</keyword>
<evidence type="ECO:0000256" key="7">
    <source>
        <dbReference type="ARBA" id="ARBA00023125"/>
    </source>
</evidence>
<dbReference type="PRINTS" id="PR00507">
    <property type="entry name" value="N12N6MTFRASE"/>
</dbReference>
<dbReference type="Proteomes" id="UP000184315">
    <property type="component" value="Unassembled WGS sequence"/>
</dbReference>
<gene>
    <name evidence="11" type="ORF">PL9214490018</name>
</gene>
<keyword evidence="7" id="KW-0238">DNA-binding</keyword>
<keyword evidence="11" id="KW-0255">Endonuclease</keyword>
<comment type="similarity">
    <text evidence="1">Belongs to the N(4)/N(6)-methyltransferase family.</text>
</comment>
<reference evidence="12" key="1">
    <citation type="submission" date="2015-10" db="EMBL/GenBank/DDBJ databases">
        <authorList>
            <person name="Regsiter A."/>
            <person name="william w."/>
        </authorList>
    </citation>
    <scope>NUCLEOTIDE SEQUENCE [LARGE SCALE GENOMIC DNA]</scope>
</reference>
<organism evidence="11 12">
    <name type="scientific">Planktothrix tepida PCC 9214</name>
    <dbReference type="NCBI Taxonomy" id="671072"/>
    <lineage>
        <taxon>Bacteria</taxon>
        <taxon>Bacillati</taxon>
        <taxon>Cyanobacteriota</taxon>
        <taxon>Cyanophyceae</taxon>
        <taxon>Oscillatoriophycideae</taxon>
        <taxon>Oscillatoriales</taxon>
        <taxon>Microcoleaceae</taxon>
        <taxon>Planktothrix</taxon>
    </lineage>
</organism>
<dbReference type="Pfam" id="PF07669">
    <property type="entry name" value="Eco57I"/>
    <property type="match status" value="1"/>
</dbReference>
<evidence type="ECO:0000256" key="4">
    <source>
        <dbReference type="ARBA" id="ARBA00022679"/>
    </source>
</evidence>
<dbReference type="PROSITE" id="PS00092">
    <property type="entry name" value="N6_MTASE"/>
    <property type="match status" value="1"/>
</dbReference>
<evidence type="ECO:0000259" key="10">
    <source>
        <dbReference type="Pfam" id="PF12950"/>
    </source>
</evidence>
<dbReference type="PANTHER" id="PTHR33841">
    <property type="entry name" value="DNA METHYLTRANSFERASE YEEA-RELATED"/>
    <property type="match status" value="1"/>
</dbReference>
<evidence type="ECO:0000313" key="11">
    <source>
        <dbReference type="EMBL" id="CUR32471.1"/>
    </source>
</evidence>
<dbReference type="OrthoDB" id="564694at2"/>
<dbReference type="InterPro" id="IPR002052">
    <property type="entry name" value="DNA_methylase_N6_adenine_CS"/>
</dbReference>
<dbReference type="InterPro" id="IPR029063">
    <property type="entry name" value="SAM-dependent_MTases_sf"/>
</dbReference>